<keyword evidence="2" id="KW-1185">Reference proteome</keyword>
<protein>
    <submittedName>
        <fullName evidence="1">Uncharacterized protein</fullName>
    </submittedName>
</protein>
<evidence type="ECO:0000313" key="1">
    <source>
        <dbReference type="EMBL" id="MBV7276479.1"/>
    </source>
</evidence>
<organism evidence="1 2">
    <name type="scientific">Clostridium thailandense</name>
    <dbReference type="NCBI Taxonomy" id="2794346"/>
    <lineage>
        <taxon>Bacteria</taxon>
        <taxon>Bacillati</taxon>
        <taxon>Bacillota</taxon>
        <taxon>Clostridia</taxon>
        <taxon>Eubacteriales</taxon>
        <taxon>Clostridiaceae</taxon>
        <taxon>Clostridium</taxon>
    </lineage>
</organism>
<dbReference type="RefSeq" id="WP_218323561.1">
    <property type="nucleotide sequence ID" value="NZ_JAEEGC010000180.1"/>
</dbReference>
<evidence type="ECO:0000313" key="2">
    <source>
        <dbReference type="Proteomes" id="UP000694308"/>
    </source>
</evidence>
<accession>A0A949U4V8</accession>
<comment type="caution">
    <text evidence="1">The sequence shown here is derived from an EMBL/GenBank/DDBJ whole genome shotgun (WGS) entry which is preliminary data.</text>
</comment>
<dbReference type="EMBL" id="JAEEGC010000180">
    <property type="protein sequence ID" value="MBV7276479.1"/>
    <property type="molecule type" value="Genomic_DNA"/>
</dbReference>
<sequence length="134" mass="15641">MNNISLDKIGSRATYYNIIDKNKLYNSIHSDIITNKETSELDKQEQIENKIRNVLSNSKENIKNTVPIIKNVNKQLMQDNLLMKIKIEGMKQSCKNIAGYFQNLQDQTKDQRMYNLLNDISKRFIVELENSKGE</sequence>
<reference evidence="1" key="1">
    <citation type="submission" date="2020-12" db="EMBL/GenBank/DDBJ databases">
        <title>Clostridium thailandense sp. nov., a novel acetogenic bacterium isolated from peat land soil in Thailand.</title>
        <authorList>
            <person name="Chaikitkaew S."/>
            <person name="Birkeland N.K."/>
        </authorList>
    </citation>
    <scope>NUCLEOTIDE SEQUENCE</scope>
    <source>
        <strain evidence="1">PL3</strain>
    </source>
</reference>
<name>A0A949U4V8_9CLOT</name>
<gene>
    <name evidence="1" type="ORF">I6U48_26745</name>
</gene>
<dbReference type="AlphaFoldDB" id="A0A949U4V8"/>
<dbReference type="Proteomes" id="UP000694308">
    <property type="component" value="Unassembled WGS sequence"/>
</dbReference>
<proteinExistence type="predicted"/>